<feature type="compositionally biased region" description="Low complexity" evidence="1">
    <location>
        <begin position="227"/>
        <end position="240"/>
    </location>
</feature>
<dbReference type="AlphaFoldDB" id="A0A167IQ40"/>
<evidence type="ECO:0000313" key="3">
    <source>
        <dbReference type="Proteomes" id="UP000076738"/>
    </source>
</evidence>
<dbReference type="OrthoDB" id="10388317at2759"/>
<sequence>MSTAMSLQAVQQQLAGPSVAGTSSRGAWYGQPGAATSGQVTQPPQSTATPLQRVQRSLQTGLQNVERSLHSVAPTIKPQSVLPPPVNHALHTAYETVAAPVRLATYVVQPWKWQVRRAPASVARVTLRNNFVALSGVIVIWYLGAWDLMWEGVKRTAGGAAEMVLKRLLLFSLIANIVESAYILSYPAPLPAPIDGTVPTYKPTSVSPAHRRLIERSLQDLPPPSTSPFSSPSKLSPSLSRSVSASFSRSTTAPLSTSRLSSFSSSQSPLGSTLRRDEISKDPLNPDNPESPLRAFEGRHSPKSGRALGASDLERMRREKW</sequence>
<dbReference type="EMBL" id="KV417306">
    <property type="protein sequence ID" value="KZO92849.1"/>
    <property type="molecule type" value="Genomic_DNA"/>
</dbReference>
<name>A0A167IQ40_CALVF</name>
<feature type="compositionally biased region" description="Basic and acidic residues" evidence="1">
    <location>
        <begin position="312"/>
        <end position="321"/>
    </location>
</feature>
<feature type="region of interest" description="Disordered" evidence="1">
    <location>
        <begin position="256"/>
        <end position="321"/>
    </location>
</feature>
<feature type="compositionally biased region" description="Polar residues" evidence="1">
    <location>
        <begin position="34"/>
        <end position="50"/>
    </location>
</feature>
<dbReference type="Proteomes" id="UP000076738">
    <property type="component" value="Unassembled WGS sequence"/>
</dbReference>
<protein>
    <recommendedName>
        <fullName evidence="4">Nucleoporin POM34</fullName>
    </recommendedName>
</protein>
<gene>
    <name evidence="2" type="ORF">CALVIDRAFT_601134</name>
</gene>
<reference evidence="2 3" key="1">
    <citation type="journal article" date="2016" name="Mol. Biol. Evol.">
        <title>Comparative Genomics of Early-Diverging Mushroom-Forming Fungi Provides Insights into the Origins of Lignocellulose Decay Capabilities.</title>
        <authorList>
            <person name="Nagy L.G."/>
            <person name="Riley R."/>
            <person name="Tritt A."/>
            <person name="Adam C."/>
            <person name="Daum C."/>
            <person name="Floudas D."/>
            <person name="Sun H."/>
            <person name="Yadav J.S."/>
            <person name="Pangilinan J."/>
            <person name="Larsson K.H."/>
            <person name="Matsuura K."/>
            <person name="Barry K."/>
            <person name="Labutti K."/>
            <person name="Kuo R."/>
            <person name="Ohm R.A."/>
            <person name="Bhattacharya S.S."/>
            <person name="Shirouzu T."/>
            <person name="Yoshinaga Y."/>
            <person name="Martin F.M."/>
            <person name="Grigoriev I.V."/>
            <person name="Hibbett D.S."/>
        </authorList>
    </citation>
    <scope>NUCLEOTIDE SEQUENCE [LARGE SCALE GENOMIC DNA]</scope>
    <source>
        <strain evidence="2 3">TUFC12733</strain>
    </source>
</reference>
<organism evidence="2 3">
    <name type="scientific">Calocera viscosa (strain TUFC12733)</name>
    <dbReference type="NCBI Taxonomy" id="1330018"/>
    <lineage>
        <taxon>Eukaryota</taxon>
        <taxon>Fungi</taxon>
        <taxon>Dikarya</taxon>
        <taxon>Basidiomycota</taxon>
        <taxon>Agaricomycotina</taxon>
        <taxon>Dacrymycetes</taxon>
        <taxon>Dacrymycetales</taxon>
        <taxon>Dacrymycetaceae</taxon>
        <taxon>Calocera</taxon>
    </lineage>
</organism>
<proteinExistence type="predicted"/>
<feature type="region of interest" description="Disordered" evidence="1">
    <location>
        <begin position="21"/>
        <end position="50"/>
    </location>
</feature>
<evidence type="ECO:0000256" key="1">
    <source>
        <dbReference type="SAM" id="MobiDB-lite"/>
    </source>
</evidence>
<keyword evidence="3" id="KW-1185">Reference proteome</keyword>
<accession>A0A167IQ40</accession>
<feature type="compositionally biased region" description="Low complexity" evidence="1">
    <location>
        <begin position="256"/>
        <end position="273"/>
    </location>
</feature>
<feature type="region of interest" description="Disordered" evidence="1">
    <location>
        <begin position="219"/>
        <end position="240"/>
    </location>
</feature>
<evidence type="ECO:0000313" key="2">
    <source>
        <dbReference type="EMBL" id="KZO92849.1"/>
    </source>
</evidence>
<evidence type="ECO:0008006" key="4">
    <source>
        <dbReference type="Google" id="ProtNLM"/>
    </source>
</evidence>